<evidence type="ECO:0000313" key="3">
    <source>
        <dbReference type="Proteomes" id="UP000034407"/>
    </source>
</evidence>
<dbReference type="PATRIC" id="fig|1629550.3.peg.3475"/>
<proteinExistence type="predicted"/>
<dbReference type="Proteomes" id="UP000034407">
    <property type="component" value="Unassembled WGS sequence"/>
</dbReference>
<dbReference type="EMBL" id="LBBT01000083">
    <property type="protein sequence ID" value="KKY02307.1"/>
    <property type="molecule type" value="Genomic_DNA"/>
</dbReference>
<dbReference type="RefSeq" id="WP_046822133.1">
    <property type="nucleotide sequence ID" value="NZ_LBBT01000083.1"/>
</dbReference>
<evidence type="ECO:0000313" key="2">
    <source>
        <dbReference type="EMBL" id="KKY02307.1"/>
    </source>
</evidence>
<dbReference type="OrthoDB" id="1752260at2"/>
<gene>
    <name evidence="2" type="ORF">VN21_03885</name>
</gene>
<protein>
    <submittedName>
        <fullName evidence="2">Uncharacterized protein</fullName>
    </submittedName>
</protein>
<evidence type="ECO:0000256" key="1">
    <source>
        <dbReference type="SAM" id="MobiDB-lite"/>
    </source>
</evidence>
<organism evidence="2 3">
    <name type="scientific">Paraclostridium benzoelyticum</name>
    <dbReference type="NCBI Taxonomy" id="1629550"/>
    <lineage>
        <taxon>Bacteria</taxon>
        <taxon>Bacillati</taxon>
        <taxon>Bacillota</taxon>
        <taxon>Clostridia</taxon>
        <taxon>Peptostreptococcales</taxon>
        <taxon>Peptostreptococcaceae</taxon>
        <taxon>Paraclostridium</taxon>
    </lineage>
</organism>
<feature type="region of interest" description="Disordered" evidence="1">
    <location>
        <begin position="76"/>
        <end position="113"/>
    </location>
</feature>
<comment type="caution">
    <text evidence="2">The sequence shown here is derived from an EMBL/GenBank/DDBJ whole genome shotgun (WGS) entry which is preliminary data.</text>
</comment>
<keyword evidence="3" id="KW-1185">Reference proteome</keyword>
<accession>A0A0M3DLN0</accession>
<reference evidence="2 3" key="1">
    <citation type="submission" date="2015-04" db="EMBL/GenBank/DDBJ databases">
        <title>Microcin producing Clostridium sp. JC272T.</title>
        <authorList>
            <person name="Jyothsna T."/>
            <person name="Sasikala C."/>
            <person name="Ramana C."/>
        </authorList>
    </citation>
    <scope>NUCLEOTIDE SEQUENCE [LARGE SCALE GENOMIC DNA]</scope>
    <source>
        <strain evidence="2 3">JC272</strain>
    </source>
</reference>
<feature type="compositionally biased region" description="Low complexity" evidence="1">
    <location>
        <begin position="94"/>
        <end position="111"/>
    </location>
</feature>
<name>A0A0M3DLN0_9FIRM</name>
<sequence>MTDKQKLDKFLKLQNKGISIDEIATQLDSDIKALRRFLNKNGYKSVKGKYVKKDGILENDSKQDVKQLELTINSAKASKSSSKDTKTSTKTKKSNVSSNNSKKSSKTNNTKIPKVYKAKPAKVNVSAEDLDKLCEVYDWYLSVKDIKSLKPKTTKSKKDILIEKCDMTDLKSTRVQVEKSTWEEFERLCSNSDHTKQEIITQAIKDFLKQYKNLV</sequence>
<dbReference type="AlphaFoldDB" id="A0A0M3DLN0"/>